<dbReference type="FunFam" id="1.25.40.10:FF:000105">
    <property type="entry name" value="Tetratricopeptide repeat domain 7A"/>
    <property type="match status" value="1"/>
</dbReference>
<dbReference type="Gene3D" id="1.25.40.10">
    <property type="entry name" value="Tetratricopeptide repeat domain"/>
    <property type="match status" value="1"/>
</dbReference>
<feature type="domain" description="Tetratricopeptide repeat protein 7 N-terminal" evidence="2">
    <location>
        <begin position="1"/>
        <end position="162"/>
    </location>
</feature>
<dbReference type="InterPro" id="IPR019734">
    <property type="entry name" value="TPR_rpt"/>
</dbReference>
<dbReference type="Pfam" id="PF19440">
    <property type="entry name" value="TTC7_N"/>
    <property type="match status" value="1"/>
</dbReference>
<gene>
    <name evidence="3" type="ORF">Cadr_000018128</name>
</gene>
<organism evidence="3 4">
    <name type="scientific">Camelus dromedarius</name>
    <name type="common">Dromedary</name>
    <name type="synonym">Arabian camel</name>
    <dbReference type="NCBI Taxonomy" id="9838"/>
    <lineage>
        <taxon>Eukaryota</taxon>
        <taxon>Metazoa</taxon>
        <taxon>Chordata</taxon>
        <taxon>Craniata</taxon>
        <taxon>Vertebrata</taxon>
        <taxon>Euteleostomi</taxon>
        <taxon>Mammalia</taxon>
        <taxon>Eutheria</taxon>
        <taxon>Laurasiatheria</taxon>
        <taxon>Artiodactyla</taxon>
        <taxon>Tylopoda</taxon>
        <taxon>Camelidae</taxon>
        <taxon>Camelus</taxon>
    </lineage>
</organism>
<feature type="non-terminal residue" evidence="3">
    <location>
        <position position="1"/>
    </location>
</feature>
<reference evidence="3 4" key="1">
    <citation type="journal article" date="2019" name="Mol. Ecol. Resour.">
        <title>Improving Illumina assemblies with Hi-C and long reads: an example with the North African dromedary.</title>
        <authorList>
            <person name="Elbers J.P."/>
            <person name="Rogers M.F."/>
            <person name="Perelman P.L."/>
            <person name="Proskuryakova A.A."/>
            <person name="Serdyukova N.A."/>
            <person name="Johnson W.E."/>
            <person name="Horin P."/>
            <person name="Corander J."/>
            <person name="Murphy D."/>
            <person name="Burger P.A."/>
        </authorList>
    </citation>
    <scope>NUCLEOTIDE SEQUENCE [LARGE SCALE GENOMIC DNA]</scope>
    <source>
        <strain evidence="3">Drom800</strain>
        <tissue evidence="3">Blood</tissue>
    </source>
</reference>
<evidence type="ECO:0000259" key="2">
    <source>
        <dbReference type="Pfam" id="PF19440"/>
    </source>
</evidence>
<comment type="caution">
    <text evidence="3">The sequence shown here is derived from an EMBL/GenBank/DDBJ whole genome shotgun (WGS) entry which is preliminary data.</text>
</comment>
<sequence>NIVKGMRELREVLRSVETKATQNFKVMAAKHLAGVLLHSLSEECYWSPLSHPLPEFMSKEENSFITQALRKPHLYEGDNLYCPKDNIEEALLLLLISESMAHSPQPFLNCVSAQATRDVVLSRAPEQEEDRAVSLRNAAAIYDLLSITLGRRGQYVMLSECLERAMKFAFGEFHLWYQVALSMVACGKSSYAVSLLRECVKLRPSDPTVPLMAAKVCIGSLHWLEEAERFAMMVIHLGEEAGEFLSKGYLALGLTYSLQASDATLKSKQDELHRKALQTLERARQLAPGDPQVILYVSLQLALVRQISSAMEQLQEALKVCKDDANALHLLALLFSAQKHYQHALDVINMAIAEYPENFR</sequence>
<keyword evidence="4" id="KW-1185">Reference proteome</keyword>
<dbReference type="GO" id="GO:0046854">
    <property type="term" value="P:phosphatidylinositol phosphate biosynthetic process"/>
    <property type="evidence" value="ECO:0007669"/>
    <property type="project" value="TreeGrafter"/>
</dbReference>
<dbReference type="Proteomes" id="UP000299084">
    <property type="component" value="Unassembled WGS sequence"/>
</dbReference>
<protein>
    <submittedName>
        <fullName evidence="3">Tetratricopeptide repeat protein 7A</fullName>
    </submittedName>
</protein>
<name>A0A5N4D834_CAMDR</name>
<dbReference type="GO" id="GO:0072659">
    <property type="term" value="P:protein localization to plasma membrane"/>
    <property type="evidence" value="ECO:0007669"/>
    <property type="project" value="TreeGrafter"/>
</dbReference>
<dbReference type="AlphaFoldDB" id="A0A5N4D834"/>
<keyword evidence="1" id="KW-0802">TPR repeat</keyword>
<dbReference type="GO" id="GO:0005886">
    <property type="term" value="C:plasma membrane"/>
    <property type="evidence" value="ECO:0007669"/>
    <property type="project" value="TreeGrafter"/>
</dbReference>
<accession>A0A5N4D834</accession>
<dbReference type="SUPFAM" id="SSF48452">
    <property type="entry name" value="TPR-like"/>
    <property type="match status" value="1"/>
</dbReference>
<dbReference type="InterPro" id="IPR051722">
    <property type="entry name" value="Endocytosis_PI4K-reg_protein"/>
</dbReference>
<dbReference type="EMBL" id="JWIN03000015">
    <property type="protein sequence ID" value="KAB1267209.1"/>
    <property type="molecule type" value="Genomic_DNA"/>
</dbReference>
<dbReference type="PANTHER" id="PTHR23083:SF475">
    <property type="entry name" value="TETRATRICOPEPTIDE REPEAT PROTEIN 7A"/>
    <property type="match status" value="1"/>
</dbReference>
<evidence type="ECO:0000313" key="3">
    <source>
        <dbReference type="EMBL" id="KAB1267209.1"/>
    </source>
</evidence>
<evidence type="ECO:0000256" key="1">
    <source>
        <dbReference type="PROSITE-ProRule" id="PRU00339"/>
    </source>
</evidence>
<dbReference type="PANTHER" id="PTHR23083">
    <property type="entry name" value="TETRATRICOPEPTIDE REPEAT PROTEIN, TPR"/>
    <property type="match status" value="1"/>
</dbReference>
<proteinExistence type="predicted"/>
<dbReference type="PROSITE" id="PS50005">
    <property type="entry name" value="TPR"/>
    <property type="match status" value="1"/>
</dbReference>
<evidence type="ECO:0000313" key="4">
    <source>
        <dbReference type="Proteomes" id="UP000299084"/>
    </source>
</evidence>
<feature type="repeat" description="TPR" evidence="1">
    <location>
        <begin position="325"/>
        <end position="358"/>
    </location>
</feature>
<dbReference type="InterPro" id="IPR011990">
    <property type="entry name" value="TPR-like_helical_dom_sf"/>
</dbReference>
<dbReference type="STRING" id="9838.ENSCDRP00005032810"/>
<dbReference type="InterPro" id="IPR045819">
    <property type="entry name" value="TTC7_N"/>
</dbReference>